<evidence type="ECO:0000313" key="6">
    <source>
        <dbReference type="EnsemblMetazoa" id="HelroP191784"/>
    </source>
</evidence>
<sequence length="639" mass="71039">MVIKMSFAAIFMLLCGFTSVASYTPSYTIVAPKMIKPGIKYLFSLMTKGGKDVEFVLEASIRAGSGPILVNGTFNLKTNVAKVLTLQIPNVLPDSSYTFFVSASQGVNFSNSSQLAVNRKVHSIFIQTDKVLYKPGQKILFRVIAINPDLKPYNGKMNVTIFDTASNKILKLVDQQNENVLPKFEIKVELPSYFLYNVNKPYLQKNLQVSVIAKYTYGQPVKGTARVEIKLKQWWYSEQQPKITKFVQLIDGKGDFSLTVSELKTLLLVTQPWSTLDWQVISVEANVTETETGILLSGKNDVTCRTQRFQLEFLANTPDNYKPGLMFYGYLSLKFIDGSLPSLSDIQNSDGSFKSISIKSTTSYNSLSPRFTNQEKEKKFTSPLLENGYAILIFNTSEKSDSLNFEASFNDEETNTSVMVYKYVTKFQTRDKGGIQITLKSTENIIKPSTILQFQVKTVNPIKDFQFQILAKGLIVAGNQVKSVDSHTEHTFAVSVTAELAVKMAPEARFVVSYVTPDGELIADSLAIPVVDYFANKISLSFSKNQTEPGDENVYLNVKTKTNSFVGLLAVDQSVLLLRSGNDITQDVVKSELSTYSEVSGDRGFPVPMGIARRKRCIGCWLPIWLGGSDTSAVIDVSC</sequence>
<dbReference type="InterPro" id="IPR050473">
    <property type="entry name" value="A2M/Complement_sys"/>
</dbReference>
<protein>
    <recommendedName>
        <fullName evidence="4">Alpha-2-macroglobulin bait region domain-containing protein</fullName>
    </recommendedName>
</protein>
<feature type="chain" id="PRO_5010980931" description="Alpha-2-macroglobulin bait region domain-containing protein" evidence="3">
    <location>
        <begin position="23"/>
        <end position="639"/>
    </location>
</feature>
<evidence type="ECO:0000313" key="5">
    <source>
        <dbReference type="EMBL" id="ESO03844.1"/>
    </source>
</evidence>
<evidence type="ECO:0000313" key="7">
    <source>
        <dbReference type="Proteomes" id="UP000015101"/>
    </source>
</evidence>
<dbReference type="CTD" id="20212062"/>
<dbReference type="EMBL" id="KB096551">
    <property type="protein sequence ID" value="ESO03844.1"/>
    <property type="molecule type" value="Genomic_DNA"/>
</dbReference>
<accession>T1FTB5</accession>
<keyword evidence="2" id="KW-0882">Thioester bond</keyword>
<dbReference type="RefSeq" id="XP_009017780.1">
    <property type="nucleotide sequence ID" value="XM_009019532.1"/>
</dbReference>
<evidence type="ECO:0000256" key="1">
    <source>
        <dbReference type="ARBA" id="ARBA00022729"/>
    </source>
</evidence>
<dbReference type="Gene3D" id="6.20.50.160">
    <property type="match status" value="1"/>
</dbReference>
<dbReference type="InterPro" id="IPR041555">
    <property type="entry name" value="MG3"/>
</dbReference>
<dbReference type="SMART" id="SM01359">
    <property type="entry name" value="A2M_N_2"/>
    <property type="match status" value="1"/>
</dbReference>
<dbReference type="KEGG" id="hro:HELRODRAFT_191784"/>
<dbReference type="Gene3D" id="2.60.40.1930">
    <property type="match status" value="1"/>
</dbReference>
<dbReference type="Gene3D" id="2.60.40.10">
    <property type="entry name" value="Immunoglobulins"/>
    <property type="match status" value="1"/>
</dbReference>
<dbReference type="AlphaFoldDB" id="T1FTB5"/>
<proteinExistence type="predicted"/>
<feature type="domain" description="Alpha-2-macroglobulin bait region" evidence="4">
    <location>
        <begin position="435"/>
        <end position="578"/>
    </location>
</feature>
<gene>
    <name evidence="6" type="primary">20212062</name>
    <name evidence="5" type="ORF">HELRODRAFT_191784</name>
</gene>
<reference evidence="5 7" key="2">
    <citation type="journal article" date="2013" name="Nature">
        <title>Insights into bilaterian evolution from three spiralian genomes.</title>
        <authorList>
            <person name="Simakov O."/>
            <person name="Marletaz F."/>
            <person name="Cho S.J."/>
            <person name="Edsinger-Gonzales E."/>
            <person name="Havlak P."/>
            <person name="Hellsten U."/>
            <person name="Kuo D.H."/>
            <person name="Larsson T."/>
            <person name="Lv J."/>
            <person name="Arendt D."/>
            <person name="Savage R."/>
            <person name="Osoegawa K."/>
            <person name="de Jong P."/>
            <person name="Grimwood J."/>
            <person name="Chapman J.A."/>
            <person name="Shapiro H."/>
            <person name="Aerts A."/>
            <person name="Otillar R.P."/>
            <person name="Terry A.Y."/>
            <person name="Boore J.L."/>
            <person name="Grigoriev I.V."/>
            <person name="Lindberg D.R."/>
            <person name="Seaver E.C."/>
            <person name="Weisblat D.A."/>
            <person name="Putnam N.H."/>
            <person name="Rokhsar D.S."/>
        </authorList>
    </citation>
    <scope>NUCLEOTIDE SEQUENCE</scope>
</reference>
<dbReference type="Gene3D" id="2.60.40.1940">
    <property type="match status" value="1"/>
</dbReference>
<keyword evidence="7" id="KW-1185">Reference proteome</keyword>
<dbReference type="HOGENOM" id="CLU_001634_5_0_1"/>
<reference evidence="7" key="1">
    <citation type="submission" date="2012-12" db="EMBL/GenBank/DDBJ databases">
        <authorList>
            <person name="Hellsten U."/>
            <person name="Grimwood J."/>
            <person name="Chapman J.A."/>
            <person name="Shapiro H."/>
            <person name="Aerts A."/>
            <person name="Otillar R.P."/>
            <person name="Terry A.Y."/>
            <person name="Boore J.L."/>
            <person name="Simakov O."/>
            <person name="Marletaz F."/>
            <person name="Cho S.-J."/>
            <person name="Edsinger-Gonzales E."/>
            <person name="Havlak P."/>
            <person name="Kuo D.-H."/>
            <person name="Larsson T."/>
            <person name="Lv J."/>
            <person name="Arendt D."/>
            <person name="Savage R."/>
            <person name="Osoegawa K."/>
            <person name="de Jong P."/>
            <person name="Lindberg D.R."/>
            <person name="Seaver E.C."/>
            <person name="Weisblat D.A."/>
            <person name="Putnam N.H."/>
            <person name="Grigoriev I.V."/>
            <person name="Rokhsar D.S."/>
        </authorList>
    </citation>
    <scope>NUCLEOTIDE SEQUENCE</scope>
</reference>
<name>T1FTB5_HELRO</name>
<dbReference type="PANTHER" id="PTHR11412">
    <property type="entry name" value="MACROGLOBULIN / COMPLEMENT"/>
    <property type="match status" value="1"/>
</dbReference>
<reference evidence="6" key="3">
    <citation type="submission" date="2015-06" db="UniProtKB">
        <authorList>
            <consortium name="EnsemblMetazoa"/>
        </authorList>
    </citation>
    <scope>IDENTIFICATION</scope>
</reference>
<dbReference type="EMBL" id="AMQM01004390">
    <property type="status" value="NOT_ANNOTATED_CDS"/>
    <property type="molecule type" value="Genomic_DNA"/>
</dbReference>
<dbReference type="Pfam" id="PF17791">
    <property type="entry name" value="MG3"/>
    <property type="match status" value="1"/>
</dbReference>
<dbReference type="Gene3D" id="2.60.40.2950">
    <property type="match status" value="1"/>
</dbReference>
<dbReference type="Proteomes" id="UP000015101">
    <property type="component" value="Unassembled WGS sequence"/>
</dbReference>
<feature type="signal peptide" evidence="3">
    <location>
        <begin position="1"/>
        <end position="22"/>
    </location>
</feature>
<dbReference type="PANTHER" id="PTHR11412:SF136">
    <property type="entry name" value="CD109 ANTIGEN"/>
    <property type="match status" value="1"/>
</dbReference>
<evidence type="ECO:0000256" key="3">
    <source>
        <dbReference type="SAM" id="SignalP"/>
    </source>
</evidence>
<dbReference type="OrthoDB" id="9998011at2759"/>
<evidence type="ECO:0000256" key="2">
    <source>
        <dbReference type="ARBA" id="ARBA00022966"/>
    </source>
</evidence>
<organism evidence="6 7">
    <name type="scientific">Helobdella robusta</name>
    <name type="common">Californian leech</name>
    <dbReference type="NCBI Taxonomy" id="6412"/>
    <lineage>
        <taxon>Eukaryota</taxon>
        <taxon>Metazoa</taxon>
        <taxon>Spiralia</taxon>
        <taxon>Lophotrochozoa</taxon>
        <taxon>Annelida</taxon>
        <taxon>Clitellata</taxon>
        <taxon>Hirudinea</taxon>
        <taxon>Rhynchobdellida</taxon>
        <taxon>Glossiphoniidae</taxon>
        <taxon>Helobdella</taxon>
    </lineage>
</organism>
<dbReference type="eggNOG" id="KOG1366">
    <property type="taxonomic scope" value="Eukaryota"/>
</dbReference>
<dbReference type="InterPro" id="IPR013783">
    <property type="entry name" value="Ig-like_fold"/>
</dbReference>
<dbReference type="STRING" id="6412.T1FTB5"/>
<keyword evidence="1 3" id="KW-0732">Signal</keyword>
<dbReference type="InterPro" id="IPR011625">
    <property type="entry name" value="A2M_N_BRD"/>
</dbReference>
<dbReference type="OMA" id="LIMETHS"/>
<dbReference type="GeneID" id="20212062"/>
<dbReference type="EnsemblMetazoa" id="HelroT191784">
    <property type="protein sequence ID" value="HelroP191784"/>
    <property type="gene ID" value="HelroG191784"/>
</dbReference>
<dbReference type="Pfam" id="PF07703">
    <property type="entry name" value="A2M_BRD"/>
    <property type="match status" value="1"/>
</dbReference>
<evidence type="ECO:0000259" key="4">
    <source>
        <dbReference type="SMART" id="SM01359"/>
    </source>
</evidence>
<dbReference type="InParanoid" id="T1FTB5"/>